<dbReference type="RefSeq" id="WP_123881794.1">
    <property type="nucleotide sequence ID" value="NZ_RPFZ01000001.1"/>
</dbReference>
<proteinExistence type="predicted"/>
<keyword evidence="1" id="KW-0732">Signal</keyword>
<dbReference type="EMBL" id="RPFZ01000001">
    <property type="protein sequence ID" value="RPF72354.1"/>
    <property type="molecule type" value="Genomic_DNA"/>
</dbReference>
<comment type="caution">
    <text evidence="2">The sequence shown here is derived from an EMBL/GenBank/DDBJ whole genome shotgun (WGS) entry which is preliminary data.</text>
</comment>
<feature type="chain" id="PRO_5018277085" evidence="1">
    <location>
        <begin position="22"/>
        <end position="165"/>
    </location>
</feature>
<protein>
    <submittedName>
        <fullName evidence="2">Uncharacterized protein</fullName>
    </submittedName>
</protein>
<gene>
    <name evidence="2" type="ORF">EG799_12505</name>
</gene>
<organism evidence="2 3">
    <name type="scientific">Aurantiacibacter spongiae</name>
    <dbReference type="NCBI Taxonomy" id="2488860"/>
    <lineage>
        <taxon>Bacteria</taxon>
        <taxon>Pseudomonadati</taxon>
        <taxon>Pseudomonadota</taxon>
        <taxon>Alphaproteobacteria</taxon>
        <taxon>Sphingomonadales</taxon>
        <taxon>Erythrobacteraceae</taxon>
        <taxon>Aurantiacibacter</taxon>
    </lineage>
</organism>
<sequence>MKRLAFTAAALATLAAAPVAAQDAGTTIMGNDDAAVGTVLSNDGTTVVIDTGTHQVPLGTAAFAETDGTWTLNTTKAELDTAYGDLMAQQQAALDAALVEGAAVATADAMPLGTVESLDEANVVVVTEAGPMSLERAMFAVGDNGGLMVLANHADIMAALEQAGG</sequence>
<dbReference type="AlphaFoldDB" id="A0A3N5CT47"/>
<evidence type="ECO:0000256" key="1">
    <source>
        <dbReference type="SAM" id="SignalP"/>
    </source>
</evidence>
<reference evidence="2 3" key="1">
    <citation type="submission" date="2018-11" db="EMBL/GenBank/DDBJ databases">
        <title>Erythrobacter spongiae sp. nov., isolated from a marine sponge.</title>
        <authorList>
            <person name="Zhuang L."/>
            <person name="Luo L."/>
        </authorList>
    </citation>
    <scope>NUCLEOTIDE SEQUENCE [LARGE SCALE GENOMIC DNA]</scope>
    <source>
        <strain evidence="2 3">HN-E23</strain>
    </source>
</reference>
<dbReference type="OrthoDB" id="7428500at2"/>
<accession>A0A3N5CT47</accession>
<feature type="signal peptide" evidence="1">
    <location>
        <begin position="1"/>
        <end position="21"/>
    </location>
</feature>
<evidence type="ECO:0000313" key="2">
    <source>
        <dbReference type="EMBL" id="RPF72354.1"/>
    </source>
</evidence>
<keyword evidence="3" id="KW-1185">Reference proteome</keyword>
<dbReference type="Proteomes" id="UP000275232">
    <property type="component" value="Unassembled WGS sequence"/>
</dbReference>
<name>A0A3N5CT47_9SPHN</name>
<evidence type="ECO:0000313" key="3">
    <source>
        <dbReference type="Proteomes" id="UP000275232"/>
    </source>
</evidence>